<keyword evidence="4" id="KW-0804">Transcription</keyword>
<dbReference type="Pfam" id="PF08281">
    <property type="entry name" value="Sigma70_r4_2"/>
    <property type="match status" value="1"/>
</dbReference>
<dbReference type="Proteomes" id="UP001500064">
    <property type="component" value="Unassembled WGS sequence"/>
</dbReference>
<dbReference type="SUPFAM" id="SSF88659">
    <property type="entry name" value="Sigma3 and sigma4 domains of RNA polymerase sigma factors"/>
    <property type="match status" value="1"/>
</dbReference>
<gene>
    <name evidence="6" type="ORF">GCM10009733_100480</name>
</gene>
<dbReference type="RefSeq" id="WP_346114269.1">
    <property type="nucleotide sequence ID" value="NZ_BAAAMU010000156.1"/>
</dbReference>
<evidence type="ECO:0000259" key="5">
    <source>
        <dbReference type="Pfam" id="PF08281"/>
    </source>
</evidence>
<evidence type="ECO:0000256" key="4">
    <source>
        <dbReference type="ARBA" id="ARBA00023163"/>
    </source>
</evidence>
<dbReference type="EMBL" id="BAAAMU010000156">
    <property type="protein sequence ID" value="GAA1687717.1"/>
    <property type="molecule type" value="Genomic_DNA"/>
</dbReference>
<feature type="domain" description="RNA polymerase sigma factor 70 region 4 type 2" evidence="5">
    <location>
        <begin position="23"/>
        <end position="73"/>
    </location>
</feature>
<comment type="similarity">
    <text evidence="1">Belongs to the sigma-70 factor family. ECF subfamily.</text>
</comment>
<sequence length="98" mass="10923">MELDAEMADLYQAAPDSGVELTAIAQIFRALPDTDRELLSLVAWEGLDRQQIATVLGMSRNAVRIRLHRARRRFARALAEADVHFTAESRLAPAKGHL</sequence>
<dbReference type="InterPro" id="IPR036388">
    <property type="entry name" value="WH-like_DNA-bd_sf"/>
</dbReference>
<organism evidence="6 7">
    <name type="scientific">Nonomuraea maheshkhaliensis</name>
    <dbReference type="NCBI Taxonomy" id="419590"/>
    <lineage>
        <taxon>Bacteria</taxon>
        <taxon>Bacillati</taxon>
        <taxon>Actinomycetota</taxon>
        <taxon>Actinomycetes</taxon>
        <taxon>Streptosporangiales</taxon>
        <taxon>Streptosporangiaceae</taxon>
        <taxon>Nonomuraea</taxon>
    </lineage>
</organism>
<protein>
    <recommendedName>
        <fullName evidence="5">RNA polymerase sigma factor 70 region 4 type 2 domain-containing protein</fullName>
    </recommendedName>
</protein>
<evidence type="ECO:0000256" key="1">
    <source>
        <dbReference type="ARBA" id="ARBA00010641"/>
    </source>
</evidence>
<reference evidence="6 7" key="1">
    <citation type="journal article" date="2019" name="Int. J. Syst. Evol. Microbiol.">
        <title>The Global Catalogue of Microorganisms (GCM) 10K type strain sequencing project: providing services to taxonomists for standard genome sequencing and annotation.</title>
        <authorList>
            <consortium name="The Broad Institute Genomics Platform"/>
            <consortium name="The Broad Institute Genome Sequencing Center for Infectious Disease"/>
            <person name="Wu L."/>
            <person name="Ma J."/>
        </authorList>
    </citation>
    <scope>NUCLEOTIDE SEQUENCE [LARGE SCALE GENOMIC DNA]</scope>
    <source>
        <strain evidence="6 7">JCM 13929</strain>
    </source>
</reference>
<evidence type="ECO:0000313" key="6">
    <source>
        <dbReference type="EMBL" id="GAA1687717.1"/>
    </source>
</evidence>
<keyword evidence="7" id="KW-1185">Reference proteome</keyword>
<keyword evidence="3" id="KW-0731">Sigma factor</keyword>
<evidence type="ECO:0000313" key="7">
    <source>
        <dbReference type="Proteomes" id="UP001500064"/>
    </source>
</evidence>
<dbReference type="Gene3D" id="1.10.10.10">
    <property type="entry name" value="Winged helix-like DNA-binding domain superfamily/Winged helix DNA-binding domain"/>
    <property type="match status" value="1"/>
</dbReference>
<dbReference type="InterPro" id="IPR013324">
    <property type="entry name" value="RNA_pol_sigma_r3/r4-like"/>
</dbReference>
<proteinExistence type="inferred from homology"/>
<dbReference type="InterPro" id="IPR013249">
    <property type="entry name" value="RNA_pol_sigma70_r4_t2"/>
</dbReference>
<keyword evidence="2" id="KW-0805">Transcription regulation</keyword>
<evidence type="ECO:0000256" key="3">
    <source>
        <dbReference type="ARBA" id="ARBA00023082"/>
    </source>
</evidence>
<name>A0ABN2HHC2_9ACTN</name>
<evidence type="ECO:0000256" key="2">
    <source>
        <dbReference type="ARBA" id="ARBA00023015"/>
    </source>
</evidence>
<accession>A0ABN2HHC2</accession>
<comment type="caution">
    <text evidence="6">The sequence shown here is derived from an EMBL/GenBank/DDBJ whole genome shotgun (WGS) entry which is preliminary data.</text>
</comment>